<evidence type="ECO:0000313" key="6">
    <source>
        <dbReference type="WormBase" id="SRAE_1000082800"/>
    </source>
</evidence>
<dbReference type="InterPro" id="IPR013087">
    <property type="entry name" value="Znf_C2H2_type"/>
</dbReference>
<feature type="region of interest" description="Disordered" evidence="1">
    <location>
        <begin position="422"/>
        <end position="443"/>
    </location>
</feature>
<protein>
    <submittedName>
        <fullName evidence="3 5">Zinc finger, C2H2 domain and Zinc finger, C2H2-like domain-containing protein</fullName>
    </submittedName>
</protein>
<dbReference type="WBParaSite" id="SRAE_1000082800.1">
    <property type="protein sequence ID" value="SRAE_1000082800.1"/>
    <property type="gene ID" value="WBGene00257428"/>
</dbReference>
<dbReference type="EMBL" id="LN609528">
    <property type="protein sequence ID" value="CEF62558.1"/>
    <property type="molecule type" value="Genomic_DNA"/>
</dbReference>
<evidence type="ECO:0000313" key="3">
    <source>
        <dbReference type="EMBL" id="CEF62558.1"/>
    </source>
</evidence>
<dbReference type="RefSeq" id="XP_024501760.1">
    <property type="nucleotide sequence ID" value="XM_024647710.1"/>
</dbReference>
<evidence type="ECO:0000259" key="2">
    <source>
        <dbReference type="PROSITE" id="PS00028"/>
    </source>
</evidence>
<gene>
    <name evidence="3 5 6" type="ORF">SRAE_1000082800</name>
</gene>
<evidence type="ECO:0000313" key="5">
    <source>
        <dbReference type="WBParaSite" id="SRAE_1000082800.1"/>
    </source>
</evidence>
<dbReference type="Proteomes" id="UP000035682">
    <property type="component" value="Unplaced"/>
</dbReference>
<accession>A0A090MV02</accession>
<reference evidence="5" key="2">
    <citation type="submission" date="2020-12" db="UniProtKB">
        <authorList>
            <consortium name="WormBaseParasite"/>
        </authorList>
    </citation>
    <scope>IDENTIFICATION</scope>
</reference>
<feature type="compositionally biased region" description="Basic residues" evidence="1">
    <location>
        <begin position="432"/>
        <end position="443"/>
    </location>
</feature>
<reference evidence="3 4" key="1">
    <citation type="submission" date="2014-09" db="EMBL/GenBank/DDBJ databases">
        <authorList>
            <person name="Martin A.A."/>
        </authorList>
    </citation>
    <scope>NUCLEOTIDE SEQUENCE</scope>
    <source>
        <strain evidence="4">ED321</strain>
        <strain evidence="3">ED321 Heterogonic</strain>
    </source>
</reference>
<dbReference type="STRING" id="34506.A0A090MV02"/>
<dbReference type="PROSITE" id="PS00028">
    <property type="entry name" value="ZINC_FINGER_C2H2_1"/>
    <property type="match status" value="1"/>
</dbReference>
<organism evidence="3">
    <name type="scientific">Strongyloides ratti</name>
    <name type="common">Parasitic roundworm</name>
    <dbReference type="NCBI Taxonomy" id="34506"/>
    <lineage>
        <taxon>Eukaryota</taxon>
        <taxon>Metazoa</taxon>
        <taxon>Ecdysozoa</taxon>
        <taxon>Nematoda</taxon>
        <taxon>Chromadorea</taxon>
        <taxon>Rhabditida</taxon>
        <taxon>Tylenchina</taxon>
        <taxon>Panagrolaimomorpha</taxon>
        <taxon>Strongyloidoidea</taxon>
        <taxon>Strongyloididae</taxon>
        <taxon>Strongyloides</taxon>
    </lineage>
</organism>
<dbReference type="WormBase" id="SRAE_1000082800">
    <property type="protein sequence ID" value="SRP09689"/>
    <property type="gene ID" value="WBGene00257428"/>
</dbReference>
<sequence length="526" mass="61212">MAESSISKNDKLKNLQSYNFNENSSENVKNVSLQNTESVKKPLEEVINIVNNTSLKRRLHYDSCVDTEMLPKNGNKNHLNEVLIESDSISNIDDDFFKKTIFKIKQLSCNSDGTPIVIQCNESINAMINGKNSVVKIATNIKNKVLTCLKCKKMVNDHYLCRRNHVFEDHLNEIKTVIKEKMNVKKSDILFAGFQLIRSYFPEEMIHNDFQCQYCGSFFMSLSRAFNHIGSTHQFIYEVHCPFPKCNYKSGGFSSLKGHVKSHLTNFIPCDTSESLKSLRYHLSEDTYRKFITDCNIVRDLTAKLLKYCFPINMGVYNNFEKEFKKALGEFKRHSCSTCELDSISFYNDNEIQDLNKASNIEPRKDNDKSMIPQMNLLTRNKTSDNMNKKITSDKKVTFELEKPVSVSKYDNKVEEKKLTEDSSSKVLSKPIPRHYPKKSIKRPQHNYNSFHRRMTRERFENCNCNCSYIMNGHDNYRCFDYGNGDFIKYILINYTSLVDSVPHQKIHSKNTLKLISYFFDEKFSV</sequence>
<dbReference type="SMART" id="SM00355">
    <property type="entry name" value="ZnF_C2H2"/>
    <property type="match status" value="2"/>
</dbReference>
<dbReference type="GeneID" id="36374923"/>
<evidence type="ECO:0000313" key="4">
    <source>
        <dbReference type="Proteomes" id="UP000035682"/>
    </source>
</evidence>
<proteinExistence type="predicted"/>
<feature type="domain" description="C2H2-type" evidence="2">
    <location>
        <begin position="212"/>
        <end position="233"/>
    </location>
</feature>
<evidence type="ECO:0000256" key="1">
    <source>
        <dbReference type="SAM" id="MobiDB-lite"/>
    </source>
</evidence>
<keyword evidence="4" id="KW-1185">Reference proteome</keyword>
<dbReference type="CTD" id="36374923"/>
<name>A0A090MV02_STRRB</name>
<dbReference type="AlphaFoldDB" id="A0A090MV02"/>